<keyword evidence="1" id="KW-0808">Transferase</keyword>
<dbReference type="Proteomes" id="UP001057134">
    <property type="component" value="Chromosome"/>
</dbReference>
<dbReference type="CDD" id="cd04301">
    <property type="entry name" value="NAT_SF"/>
    <property type="match status" value="1"/>
</dbReference>
<accession>A0ABY4S1W4</accession>
<evidence type="ECO:0000256" key="2">
    <source>
        <dbReference type="ARBA" id="ARBA00023315"/>
    </source>
</evidence>
<dbReference type="RefSeq" id="WP_249863083.1">
    <property type="nucleotide sequence ID" value="NZ_CP027059.1"/>
</dbReference>
<dbReference type="PANTHER" id="PTHR43877">
    <property type="entry name" value="AMINOALKYLPHOSPHONATE N-ACETYLTRANSFERASE-RELATED-RELATED"/>
    <property type="match status" value="1"/>
</dbReference>
<keyword evidence="2" id="KW-0012">Acyltransferase</keyword>
<dbReference type="SUPFAM" id="SSF55729">
    <property type="entry name" value="Acyl-CoA N-acyltransferases (Nat)"/>
    <property type="match status" value="1"/>
</dbReference>
<evidence type="ECO:0000256" key="1">
    <source>
        <dbReference type="ARBA" id="ARBA00022679"/>
    </source>
</evidence>
<evidence type="ECO:0000259" key="3">
    <source>
        <dbReference type="PROSITE" id="PS51186"/>
    </source>
</evidence>
<organism evidence="4 5">
    <name type="scientific">Paenibacillus konkukensis</name>
    <dbReference type="NCBI Taxonomy" id="2020716"/>
    <lineage>
        <taxon>Bacteria</taxon>
        <taxon>Bacillati</taxon>
        <taxon>Bacillota</taxon>
        <taxon>Bacilli</taxon>
        <taxon>Bacillales</taxon>
        <taxon>Paenibacillaceae</taxon>
        <taxon>Paenibacillus</taxon>
    </lineage>
</organism>
<reference evidence="4" key="1">
    <citation type="submission" date="2018-02" db="EMBL/GenBank/DDBJ databases">
        <authorList>
            <person name="Kim S.-K."/>
            <person name="Jung H.-I."/>
            <person name="Lee S.-W."/>
        </authorList>
    </citation>
    <scope>NUCLEOTIDE SEQUENCE</scope>
    <source>
        <strain evidence="4">SK3146</strain>
    </source>
</reference>
<dbReference type="PROSITE" id="PS51186">
    <property type="entry name" value="GNAT"/>
    <property type="match status" value="1"/>
</dbReference>
<dbReference type="Gene3D" id="3.40.630.30">
    <property type="match status" value="1"/>
</dbReference>
<reference evidence="4" key="2">
    <citation type="journal article" date="2021" name="J Anim Sci Technol">
        <title>Complete genome sequence of Paenibacillus konkukensis sp. nov. SK3146 as a potential probiotic strain.</title>
        <authorList>
            <person name="Jung H.I."/>
            <person name="Park S."/>
            <person name="Niu K.M."/>
            <person name="Lee S.W."/>
            <person name="Kothari D."/>
            <person name="Yi K.J."/>
            <person name="Kim S.K."/>
        </authorList>
    </citation>
    <scope>NUCLEOTIDE SEQUENCE</scope>
    <source>
        <strain evidence="4">SK3146</strain>
    </source>
</reference>
<gene>
    <name evidence="4" type="ORF">SK3146_06943</name>
</gene>
<protein>
    <submittedName>
        <fullName evidence="4">Acetyltransferase (GNAT) family protein</fullName>
    </submittedName>
</protein>
<name>A0ABY4S1W4_9BACL</name>
<sequence length="123" mass="13949">MKPEEMEEVAAQRYNATVITCGAEVVGYGNLYNVTEGKHCYLGNVIIAPTYRGKGAAAYFINVMKQLAKQERQVKQLRLMCHNINTRALLFYRSMGFKPFDFNELRDRAGNKLVLLELAIALD</sequence>
<feature type="domain" description="N-acetyltransferase" evidence="3">
    <location>
        <begin position="1"/>
        <end position="123"/>
    </location>
</feature>
<evidence type="ECO:0000313" key="4">
    <source>
        <dbReference type="EMBL" id="UQZ87641.1"/>
    </source>
</evidence>
<keyword evidence="5" id="KW-1185">Reference proteome</keyword>
<dbReference type="EMBL" id="CP027059">
    <property type="protein sequence ID" value="UQZ87641.1"/>
    <property type="molecule type" value="Genomic_DNA"/>
</dbReference>
<dbReference type="Pfam" id="PF00583">
    <property type="entry name" value="Acetyltransf_1"/>
    <property type="match status" value="1"/>
</dbReference>
<dbReference type="PANTHER" id="PTHR43877:SF2">
    <property type="entry name" value="AMINOALKYLPHOSPHONATE N-ACETYLTRANSFERASE-RELATED"/>
    <property type="match status" value="1"/>
</dbReference>
<proteinExistence type="predicted"/>
<dbReference type="InterPro" id="IPR000182">
    <property type="entry name" value="GNAT_dom"/>
</dbReference>
<dbReference type="InterPro" id="IPR016181">
    <property type="entry name" value="Acyl_CoA_acyltransferase"/>
</dbReference>
<dbReference type="InterPro" id="IPR050832">
    <property type="entry name" value="Bact_Acetyltransf"/>
</dbReference>
<evidence type="ECO:0000313" key="5">
    <source>
        <dbReference type="Proteomes" id="UP001057134"/>
    </source>
</evidence>